<organism evidence="2 3">
    <name type="scientific">Ricinus communis</name>
    <name type="common">Castor bean</name>
    <dbReference type="NCBI Taxonomy" id="3988"/>
    <lineage>
        <taxon>Eukaryota</taxon>
        <taxon>Viridiplantae</taxon>
        <taxon>Streptophyta</taxon>
        <taxon>Embryophyta</taxon>
        <taxon>Tracheophyta</taxon>
        <taxon>Spermatophyta</taxon>
        <taxon>Magnoliopsida</taxon>
        <taxon>eudicotyledons</taxon>
        <taxon>Gunneridae</taxon>
        <taxon>Pentapetalae</taxon>
        <taxon>rosids</taxon>
        <taxon>fabids</taxon>
        <taxon>Malpighiales</taxon>
        <taxon>Euphorbiaceae</taxon>
        <taxon>Acalyphoideae</taxon>
        <taxon>Acalypheae</taxon>
        <taxon>Ricinus</taxon>
    </lineage>
</organism>
<keyword evidence="3" id="KW-1185">Reference proteome</keyword>
<feature type="region of interest" description="Disordered" evidence="1">
    <location>
        <begin position="1"/>
        <end position="67"/>
    </location>
</feature>
<dbReference type="EMBL" id="EQ974616">
    <property type="protein sequence ID" value="EEF28504.1"/>
    <property type="molecule type" value="Genomic_DNA"/>
</dbReference>
<evidence type="ECO:0000313" key="3">
    <source>
        <dbReference type="Proteomes" id="UP000008311"/>
    </source>
</evidence>
<feature type="compositionally biased region" description="Low complexity" evidence="1">
    <location>
        <begin position="41"/>
        <end position="58"/>
    </location>
</feature>
<accession>B9T6K4</accession>
<dbReference type="KEGG" id="rcu:8284795"/>
<proteinExistence type="predicted"/>
<dbReference type="eggNOG" id="ENOG502S0ND">
    <property type="taxonomic scope" value="Eukaryota"/>
</dbReference>
<dbReference type="FunCoup" id="B9T6K4">
    <property type="interactions" value="142"/>
</dbReference>
<dbReference type="PANTHER" id="PTHR33696">
    <property type="entry name" value="T22J18.15-RELATED"/>
    <property type="match status" value="1"/>
</dbReference>
<protein>
    <submittedName>
        <fullName evidence="2">Uncharacterized protein</fullName>
    </submittedName>
</protein>
<reference evidence="3" key="1">
    <citation type="journal article" date="2010" name="Nat. Biotechnol.">
        <title>Draft genome sequence of the oilseed species Ricinus communis.</title>
        <authorList>
            <person name="Chan A.P."/>
            <person name="Crabtree J."/>
            <person name="Zhao Q."/>
            <person name="Lorenzi H."/>
            <person name="Orvis J."/>
            <person name="Puiu D."/>
            <person name="Melake-Berhan A."/>
            <person name="Jones K.M."/>
            <person name="Redman J."/>
            <person name="Chen G."/>
            <person name="Cahoon E.B."/>
            <person name="Gedil M."/>
            <person name="Stanke M."/>
            <person name="Haas B.J."/>
            <person name="Wortman J.R."/>
            <person name="Fraser-Liggett C.M."/>
            <person name="Ravel J."/>
            <person name="Rabinowicz P.D."/>
        </authorList>
    </citation>
    <scope>NUCLEOTIDE SEQUENCE [LARGE SCALE GENOMIC DNA]</scope>
    <source>
        <strain evidence="3">cv. Hale</strain>
    </source>
</reference>
<dbReference type="Proteomes" id="UP000008311">
    <property type="component" value="Unassembled WGS sequence"/>
</dbReference>
<gene>
    <name evidence="2" type="ORF">RCOM_0261540</name>
</gene>
<feature type="compositionally biased region" description="Polar residues" evidence="1">
    <location>
        <begin position="1"/>
        <end position="24"/>
    </location>
</feature>
<dbReference type="InParanoid" id="B9T6K4"/>
<dbReference type="PANTHER" id="PTHR33696:SF1">
    <property type="entry name" value="T22J18.15"/>
    <property type="match status" value="1"/>
</dbReference>
<dbReference type="STRING" id="3988.B9T6K4"/>
<sequence length="201" mass="22070">MSLLNSSKPMDSSPTHSDRAQNVSKECDSMIPSTTKHASSRRTPSLSSSSSFSSCSSSNFRDESPLSPATPLRFSGVPFSWEHLPGIPKKSSHKKKDTALTKVLPLPPPAMPQCSKRFSESFGNRDPFFAALVACSKDDSDDNESGSNLWSGAKVSRSISDRFGFINLYTSCKRTCAVSESIVYLPRSNRTSYDLITRRSR</sequence>
<name>B9T6K4_RICCO</name>
<evidence type="ECO:0000313" key="2">
    <source>
        <dbReference type="EMBL" id="EEF28504.1"/>
    </source>
</evidence>
<dbReference type="AlphaFoldDB" id="B9T6K4"/>
<evidence type="ECO:0000256" key="1">
    <source>
        <dbReference type="SAM" id="MobiDB-lite"/>
    </source>
</evidence>
<dbReference type="OrthoDB" id="1925896at2759"/>